<evidence type="ECO:0000256" key="1">
    <source>
        <dbReference type="SAM" id="MobiDB-lite"/>
    </source>
</evidence>
<dbReference type="InterPro" id="IPR057511">
    <property type="entry name" value="WH_GDS1"/>
</dbReference>
<feature type="region of interest" description="Disordered" evidence="1">
    <location>
        <begin position="584"/>
        <end position="613"/>
    </location>
</feature>
<dbReference type="Proteomes" id="UP001163798">
    <property type="component" value="Unassembled WGS sequence"/>
</dbReference>
<gene>
    <name evidence="3" type="ORF">GGU10DRAFT_93373</name>
</gene>
<dbReference type="AlphaFoldDB" id="A0AA38KM72"/>
<reference evidence="3" key="1">
    <citation type="submission" date="2022-08" db="EMBL/GenBank/DDBJ databases">
        <authorList>
            <consortium name="DOE Joint Genome Institute"/>
            <person name="Min B."/>
            <person name="Riley R."/>
            <person name="Sierra-Patev S."/>
            <person name="Naranjo-Ortiz M."/>
            <person name="Looney B."/>
            <person name="Konkel Z."/>
            <person name="Slot J.C."/>
            <person name="Sakamoto Y."/>
            <person name="Steenwyk J.L."/>
            <person name="Rokas A."/>
            <person name="Carro J."/>
            <person name="Camarero S."/>
            <person name="Ferreira P."/>
            <person name="Molpeceres G."/>
            <person name="Ruiz-Duenas F.J."/>
            <person name="Serrano A."/>
            <person name="Henrissat B."/>
            <person name="Drula E."/>
            <person name="Hughes K.W."/>
            <person name="Mata J.L."/>
            <person name="Ishikawa N.K."/>
            <person name="Vargas-Isla R."/>
            <person name="Ushijima S."/>
            <person name="Smith C.A."/>
            <person name="Ahrendt S."/>
            <person name="Andreopoulos W."/>
            <person name="He G."/>
            <person name="Labutti K."/>
            <person name="Lipzen A."/>
            <person name="Ng V."/>
            <person name="Sandor L."/>
            <person name="Barry K."/>
            <person name="Martinez A.T."/>
            <person name="Xiao Y."/>
            <person name="Gibbons J.G."/>
            <person name="Terashima K."/>
            <person name="Hibbett D.S."/>
            <person name="Grigoriev I.V."/>
        </authorList>
    </citation>
    <scope>NUCLEOTIDE SEQUENCE</scope>
    <source>
        <strain evidence="3">TFB10291</strain>
    </source>
</reference>
<feature type="region of interest" description="Disordered" evidence="1">
    <location>
        <begin position="868"/>
        <end position="898"/>
    </location>
</feature>
<accession>A0AA38KM72</accession>
<dbReference type="Gene3D" id="3.10.260.10">
    <property type="entry name" value="Transcription regulator HTH, APSES-type DNA-binding domain"/>
    <property type="match status" value="1"/>
</dbReference>
<dbReference type="Pfam" id="PF25318">
    <property type="entry name" value="WHD_GDS1"/>
    <property type="match status" value="1"/>
</dbReference>
<feature type="compositionally biased region" description="Pro residues" evidence="1">
    <location>
        <begin position="887"/>
        <end position="898"/>
    </location>
</feature>
<dbReference type="EMBL" id="MU793515">
    <property type="protein sequence ID" value="KAJ3781905.1"/>
    <property type="molecule type" value="Genomic_DNA"/>
</dbReference>
<protein>
    <recommendedName>
        <fullName evidence="2">GDS1 winged helix domain-containing protein</fullName>
    </recommendedName>
</protein>
<organism evidence="3 4">
    <name type="scientific">Lentinula aff. detonsa</name>
    <dbReference type="NCBI Taxonomy" id="2804958"/>
    <lineage>
        <taxon>Eukaryota</taxon>
        <taxon>Fungi</taxon>
        <taxon>Dikarya</taxon>
        <taxon>Basidiomycota</taxon>
        <taxon>Agaricomycotina</taxon>
        <taxon>Agaricomycetes</taxon>
        <taxon>Agaricomycetidae</taxon>
        <taxon>Agaricales</taxon>
        <taxon>Marasmiineae</taxon>
        <taxon>Omphalotaceae</taxon>
        <taxon>Lentinula</taxon>
    </lineage>
</organism>
<feature type="region of interest" description="Disordered" evidence="1">
    <location>
        <begin position="294"/>
        <end position="392"/>
    </location>
</feature>
<feature type="region of interest" description="Disordered" evidence="1">
    <location>
        <begin position="504"/>
        <end position="523"/>
    </location>
</feature>
<proteinExistence type="predicted"/>
<feature type="domain" description="GDS1 winged helix" evidence="2">
    <location>
        <begin position="46"/>
        <end position="121"/>
    </location>
</feature>
<feature type="region of interest" description="Disordered" evidence="1">
    <location>
        <begin position="190"/>
        <end position="251"/>
    </location>
</feature>
<feature type="region of interest" description="Disordered" evidence="1">
    <location>
        <begin position="920"/>
        <end position="962"/>
    </location>
</feature>
<keyword evidence="4" id="KW-1185">Reference proteome</keyword>
<feature type="compositionally biased region" description="Acidic residues" evidence="1">
    <location>
        <begin position="329"/>
        <end position="365"/>
    </location>
</feature>
<feature type="compositionally biased region" description="Low complexity" evidence="1">
    <location>
        <begin position="504"/>
        <end position="514"/>
    </location>
</feature>
<dbReference type="SUPFAM" id="SSF54616">
    <property type="entry name" value="DNA-binding domain of Mlu1-box binding protein MBP1"/>
    <property type="match status" value="1"/>
</dbReference>
<feature type="compositionally biased region" description="Low complexity" evidence="1">
    <location>
        <begin position="434"/>
        <end position="452"/>
    </location>
</feature>
<sequence>MEPQHTITRTRTIKPSIRLRQSPDLSKTRPTTTEYPVFPLPHVALHPDDSASKVLLAIGRSFMSVDNKAMTIKDLSEIAMNMGYNCQNVSAASQAITTYIRAHLQRCETQQDQPLLLRHVLSGTPADDNLLPALHSTCGGASTSAESRATNFRRGTVVWYLSRSTGAPCPFARAGIRLCDYVDQNASQSTSKKRIDSQQCGQKRKRRSTRECVLKNSAPLEPSRESTRSLSPLSSLLDSDDESDSFSDNEEPPAIKLKLTLRLPPLTRVRQEAAVAQFSPDIPVPYRRSPSVPYSVASIASPPPESENEEEDTSDDDDEWPSTGKEIDISMDDDAPAEEEVLLEDPDEDEARFSDEWDDDNDDDLSTTWESPGPRSPSAQPPAFRVKEEPRDVQGLLDQWEYDLDVKDPLLKAEESSHHTWDWDQESAYHVYNYPSSSPSNNSSASMSSPIESRIKQEDDYDLPLPFSGPAFTAWRQSGTLSPTTPFGFAFSEETDMFPMSPSDFPVSPVSPTSEYTTLRPRAGTVPSLSLGGYLPGRNLETLSRPSDSHSLASLVHSLSMNSPTATRPPNAFSAANIHNRLPSVFSENEENETTSESYASREEPPSCVSPGDIRIGSNGVESLIVNTCEPCLPQIIATHIEGIAVYQSSLGPHTLLRRIDTDFVNLTPIIKYAQTPQPMTVIPGATSVTKGRQEVQGFWVPLDAMRLYVQDCILTRPSTSSSDPLAILDIFLSDTLAERFPAALREFVRTTRANSINGLSGKHFGKSFGGDDTSSSSLSAGTPNPTAMAAAAAKDRVPIHEEVFPPHLSFGVSMSITPSVDVPLSDTEEKIFDEFCVNLEWDKEENGDGNVMDIEDALRTALPLMRTPERSTRARSRARRVSISPPSSPLSSCPPSPVLDKAQLYTSISSKSAPVIVPQADTALPSPSPGSLRRSKRVADALAAKSNVRTRASSRKSRNLS</sequence>
<name>A0AA38KM72_9AGAR</name>
<comment type="caution">
    <text evidence="3">The sequence shown here is derived from an EMBL/GenBank/DDBJ whole genome shotgun (WGS) entry which is preliminary data.</text>
</comment>
<feature type="compositionally biased region" description="Acidic residues" evidence="1">
    <location>
        <begin position="238"/>
        <end position="251"/>
    </location>
</feature>
<evidence type="ECO:0000313" key="4">
    <source>
        <dbReference type="Proteomes" id="UP001163798"/>
    </source>
</evidence>
<dbReference type="GO" id="GO:0003677">
    <property type="term" value="F:DNA binding"/>
    <property type="evidence" value="ECO:0007669"/>
    <property type="project" value="InterPro"/>
</dbReference>
<dbReference type="InterPro" id="IPR036887">
    <property type="entry name" value="HTH_APSES_sf"/>
</dbReference>
<feature type="region of interest" description="Disordered" evidence="1">
    <location>
        <begin position="434"/>
        <end position="453"/>
    </location>
</feature>
<feature type="compositionally biased region" description="Basic residues" evidence="1">
    <location>
        <begin position="953"/>
        <end position="962"/>
    </location>
</feature>
<feature type="compositionally biased region" description="Acidic residues" evidence="1">
    <location>
        <begin position="306"/>
        <end position="320"/>
    </location>
</feature>
<feature type="compositionally biased region" description="Low complexity" evidence="1">
    <location>
        <begin position="228"/>
        <end position="237"/>
    </location>
</feature>
<evidence type="ECO:0000313" key="3">
    <source>
        <dbReference type="EMBL" id="KAJ3781905.1"/>
    </source>
</evidence>
<evidence type="ECO:0000259" key="2">
    <source>
        <dbReference type="Pfam" id="PF25318"/>
    </source>
</evidence>